<keyword evidence="5" id="KW-0732">Signal</keyword>
<keyword evidence="2" id="KW-0722">Serine protease inhibitor</keyword>
<dbReference type="InterPro" id="IPR023796">
    <property type="entry name" value="Serpin_dom"/>
</dbReference>
<feature type="compositionally biased region" description="Polar residues" evidence="4">
    <location>
        <begin position="376"/>
        <end position="401"/>
    </location>
</feature>
<feature type="region of interest" description="Disordered" evidence="4">
    <location>
        <begin position="153"/>
        <end position="187"/>
    </location>
</feature>
<keyword evidence="1" id="KW-0646">Protease inhibitor</keyword>
<feature type="signal peptide" evidence="5">
    <location>
        <begin position="1"/>
        <end position="20"/>
    </location>
</feature>
<name>A0A1W4WTE7_AGRPL</name>
<dbReference type="InterPro" id="IPR000215">
    <property type="entry name" value="Serpin_fam"/>
</dbReference>
<dbReference type="STRING" id="224129.A0A1W4WTE7"/>
<feature type="compositionally biased region" description="Low complexity" evidence="4">
    <location>
        <begin position="279"/>
        <end position="289"/>
    </location>
</feature>
<dbReference type="RefSeq" id="XP_018323413.1">
    <property type="nucleotide sequence ID" value="XM_018467911.1"/>
</dbReference>
<accession>A0A1W4WTE7</accession>
<protein>
    <submittedName>
        <fullName evidence="8">Uncharacterized protein LOC108735771</fullName>
    </submittedName>
</protein>
<evidence type="ECO:0000313" key="8">
    <source>
        <dbReference type="RefSeq" id="XP_018323413.1"/>
    </source>
</evidence>
<dbReference type="OrthoDB" id="8179360at2759"/>
<reference evidence="8" key="1">
    <citation type="submission" date="2025-08" db="UniProtKB">
        <authorList>
            <consortium name="RefSeq"/>
        </authorList>
    </citation>
    <scope>IDENTIFICATION</scope>
    <source>
        <tissue evidence="8">Entire body</tissue>
    </source>
</reference>
<keyword evidence="7" id="KW-1185">Reference proteome</keyword>
<dbReference type="GO" id="GO:0005615">
    <property type="term" value="C:extracellular space"/>
    <property type="evidence" value="ECO:0007669"/>
    <property type="project" value="InterPro"/>
</dbReference>
<dbReference type="Gene3D" id="3.30.497.10">
    <property type="entry name" value="Antithrombin, subunit I, domain 2"/>
    <property type="match status" value="2"/>
</dbReference>
<dbReference type="InterPro" id="IPR042178">
    <property type="entry name" value="Serpin_sf_1"/>
</dbReference>
<comment type="similarity">
    <text evidence="3">Belongs to the serpin family.</text>
</comment>
<feature type="compositionally biased region" description="Polar residues" evidence="4">
    <location>
        <begin position="155"/>
        <end position="167"/>
    </location>
</feature>
<dbReference type="InterPro" id="IPR042185">
    <property type="entry name" value="Serpin_sf_2"/>
</dbReference>
<dbReference type="PANTHER" id="PTHR11461:SF130">
    <property type="entry name" value="SERPIN 85F"/>
    <property type="match status" value="1"/>
</dbReference>
<evidence type="ECO:0000256" key="2">
    <source>
        <dbReference type="ARBA" id="ARBA00022900"/>
    </source>
</evidence>
<evidence type="ECO:0000256" key="3">
    <source>
        <dbReference type="RuleBase" id="RU000411"/>
    </source>
</evidence>
<feature type="chain" id="PRO_5010728177" evidence="5">
    <location>
        <begin position="21"/>
        <end position="609"/>
    </location>
</feature>
<sequence>MCNYTFLCVLLICISAFSSGQRNLYLPPDLPQDIMVDVINNFGVELLKKHNEYNENNLALSPYGAISVLVALKEGTRGVAQNEIQQTLHLPYDPSTVRIGLRDVLRRLKTYFIPEEGFLAGLTFNNDNISLKSDYRDLLMFYGYDVGSFNKPLYPSTTTENTTGSDLSRTTETSSSTTTKSTETPLEEEIETTITTFVPIENMLRTTTLSMTESTTEIELRQISAGMTPSTTKGINTAEEATTVISTLSPTSEETTISTLVTFSSTESLGEPSTLDMETTTSSTFSTASTNREIESTILSITPSEMNTFSPISLNFTENASDSVTSSTYFSSTEGETSIEDITTIPITSTTHMPQPETPTPAKLKKRTSSKRKRSPYSNTPSKYYLPSNTNSDIRQNQQSPSKINYEVDPSVISFLVDGKTRETNISFMTYKAILPYCYIPNLKSLALSFPLDSENYYLLIILPLDDCGADFVLERIGYDITLRDIVASLTFTYVKATIPSFMLKGTVLLTPTLQKMGITSVFEPKKADFSEMTEAKEIYVTNIEQLITVRIRNYIDPNQLDYFGNHYYQQNPVWFKADHPFLYFVMDSRLHVSLMAGKITNPLNSRIS</sequence>
<proteinExistence type="inferred from homology"/>
<dbReference type="GeneID" id="108735771"/>
<feature type="region of interest" description="Disordered" evidence="4">
    <location>
        <begin position="268"/>
        <end position="289"/>
    </location>
</feature>
<dbReference type="AlphaFoldDB" id="A0A1W4WTE7"/>
<feature type="compositionally biased region" description="Basic residues" evidence="4">
    <location>
        <begin position="363"/>
        <end position="375"/>
    </location>
</feature>
<dbReference type="InterPro" id="IPR023795">
    <property type="entry name" value="Serpin_CS"/>
</dbReference>
<evidence type="ECO:0000313" key="7">
    <source>
        <dbReference type="Proteomes" id="UP000192223"/>
    </source>
</evidence>
<gene>
    <name evidence="8" type="primary">LOC108735771</name>
</gene>
<dbReference type="InterPro" id="IPR036186">
    <property type="entry name" value="Serpin_sf"/>
</dbReference>
<dbReference type="SUPFAM" id="SSF56574">
    <property type="entry name" value="Serpins"/>
    <property type="match status" value="1"/>
</dbReference>
<dbReference type="InParanoid" id="A0A1W4WTE7"/>
<organism evidence="7 8">
    <name type="scientific">Agrilus planipennis</name>
    <name type="common">Emerald ash borer</name>
    <name type="synonym">Agrilus marcopoli</name>
    <dbReference type="NCBI Taxonomy" id="224129"/>
    <lineage>
        <taxon>Eukaryota</taxon>
        <taxon>Metazoa</taxon>
        <taxon>Ecdysozoa</taxon>
        <taxon>Arthropoda</taxon>
        <taxon>Hexapoda</taxon>
        <taxon>Insecta</taxon>
        <taxon>Pterygota</taxon>
        <taxon>Neoptera</taxon>
        <taxon>Endopterygota</taxon>
        <taxon>Coleoptera</taxon>
        <taxon>Polyphaga</taxon>
        <taxon>Elateriformia</taxon>
        <taxon>Buprestoidea</taxon>
        <taxon>Buprestidae</taxon>
        <taxon>Agrilinae</taxon>
        <taxon>Agrilus</taxon>
    </lineage>
</organism>
<dbReference type="Gene3D" id="2.30.39.10">
    <property type="entry name" value="Alpha-1-antitrypsin, domain 1"/>
    <property type="match status" value="1"/>
</dbReference>
<dbReference type="KEGG" id="apln:108735771"/>
<dbReference type="Pfam" id="PF00079">
    <property type="entry name" value="Serpin"/>
    <property type="match status" value="2"/>
</dbReference>
<dbReference type="PROSITE" id="PS00284">
    <property type="entry name" value="SERPIN"/>
    <property type="match status" value="1"/>
</dbReference>
<dbReference type="SMART" id="SM00093">
    <property type="entry name" value="SERPIN"/>
    <property type="match status" value="1"/>
</dbReference>
<feature type="compositionally biased region" description="Low complexity" evidence="4">
    <location>
        <begin position="168"/>
        <end position="184"/>
    </location>
</feature>
<feature type="region of interest" description="Disordered" evidence="4">
    <location>
        <begin position="345"/>
        <end position="401"/>
    </location>
</feature>
<dbReference type="GO" id="GO:0004867">
    <property type="term" value="F:serine-type endopeptidase inhibitor activity"/>
    <property type="evidence" value="ECO:0007669"/>
    <property type="project" value="UniProtKB-KW"/>
</dbReference>
<dbReference type="FunCoup" id="A0A1W4WTE7">
    <property type="interactions" value="73"/>
</dbReference>
<feature type="domain" description="Serpin" evidence="6">
    <location>
        <begin position="44"/>
        <end position="603"/>
    </location>
</feature>
<evidence type="ECO:0000256" key="1">
    <source>
        <dbReference type="ARBA" id="ARBA00022690"/>
    </source>
</evidence>
<evidence type="ECO:0000256" key="5">
    <source>
        <dbReference type="SAM" id="SignalP"/>
    </source>
</evidence>
<dbReference type="Proteomes" id="UP000192223">
    <property type="component" value="Unplaced"/>
</dbReference>
<dbReference type="PANTHER" id="PTHR11461">
    <property type="entry name" value="SERINE PROTEASE INHIBITOR, SERPIN"/>
    <property type="match status" value="1"/>
</dbReference>
<evidence type="ECO:0000259" key="6">
    <source>
        <dbReference type="SMART" id="SM00093"/>
    </source>
</evidence>
<evidence type="ECO:0000256" key="4">
    <source>
        <dbReference type="SAM" id="MobiDB-lite"/>
    </source>
</evidence>